<organism evidence="2 3">
    <name type="scientific">Streptomyces ruber</name>
    <dbReference type="NCBI Taxonomy" id="83378"/>
    <lineage>
        <taxon>Bacteria</taxon>
        <taxon>Bacillati</taxon>
        <taxon>Actinomycetota</taxon>
        <taxon>Actinomycetes</taxon>
        <taxon>Kitasatosporales</taxon>
        <taxon>Streptomycetaceae</taxon>
        <taxon>Streptomyces</taxon>
    </lineage>
</organism>
<protein>
    <submittedName>
        <fullName evidence="2">Uncharacterized protein</fullName>
    </submittedName>
</protein>
<feature type="compositionally biased region" description="Gly residues" evidence="1">
    <location>
        <begin position="114"/>
        <end position="124"/>
    </location>
</feature>
<sequence>MSPSSALLAAPAATAPPSRATSTAPNGHLAARAHATASGMARTTAALDSRVHGPLHSRPSGCLWEPALSVTAGPVTAPAATDRSHRREEEIASIPLLCHGVTPRPPKVTAGPVIGRGGRRGSSG</sequence>
<proteinExistence type="predicted"/>
<comment type="caution">
    <text evidence="2">The sequence shown here is derived from an EMBL/GenBank/DDBJ whole genome shotgun (WGS) entry which is preliminary data.</text>
</comment>
<name>A0A918EU69_9ACTN</name>
<evidence type="ECO:0000313" key="2">
    <source>
        <dbReference type="EMBL" id="GGQ68853.1"/>
    </source>
</evidence>
<accession>A0A918EU69</accession>
<keyword evidence="3" id="KW-1185">Reference proteome</keyword>
<feature type="compositionally biased region" description="Low complexity" evidence="1">
    <location>
        <begin position="1"/>
        <end position="25"/>
    </location>
</feature>
<dbReference type="EMBL" id="BMQK01000010">
    <property type="protein sequence ID" value="GGQ68853.1"/>
    <property type="molecule type" value="Genomic_DNA"/>
</dbReference>
<dbReference type="Proteomes" id="UP000620156">
    <property type="component" value="Unassembled WGS sequence"/>
</dbReference>
<feature type="region of interest" description="Disordered" evidence="1">
    <location>
        <begin position="1"/>
        <end position="57"/>
    </location>
</feature>
<dbReference type="AlphaFoldDB" id="A0A918EU69"/>
<reference evidence="2" key="2">
    <citation type="submission" date="2020-09" db="EMBL/GenBank/DDBJ databases">
        <authorList>
            <person name="Sun Q."/>
            <person name="Ohkuma M."/>
        </authorList>
    </citation>
    <scope>NUCLEOTIDE SEQUENCE</scope>
    <source>
        <strain evidence="2">JCM 3131</strain>
    </source>
</reference>
<feature type="region of interest" description="Disordered" evidence="1">
    <location>
        <begin position="98"/>
        <end position="124"/>
    </location>
</feature>
<evidence type="ECO:0000256" key="1">
    <source>
        <dbReference type="SAM" id="MobiDB-lite"/>
    </source>
</evidence>
<evidence type="ECO:0000313" key="3">
    <source>
        <dbReference type="Proteomes" id="UP000620156"/>
    </source>
</evidence>
<gene>
    <name evidence="2" type="ORF">GCM10010145_43230</name>
</gene>
<reference evidence="2" key="1">
    <citation type="journal article" date="2014" name="Int. J. Syst. Evol. Microbiol.">
        <title>Complete genome sequence of Corynebacterium casei LMG S-19264T (=DSM 44701T), isolated from a smear-ripened cheese.</title>
        <authorList>
            <consortium name="US DOE Joint Genome Institute (JGI-PGF)"/>
            <person name="Walter F."/>
            <person name="Albersmeier A."/>
            <person name="Kalinowski J."/>
            <person name="Ruckert C."/>
        </authorList>
    </citation>
    <scope>NUCLEOTIDE SEQUENCE</scope>
    <source>
        <strain evidence="2">JCM 3131</strain>
    </source>
</reference>